<evidence type="ECO:0000313" key="2">
    <source>
        <dbReference type="Proteomes" id="UP001162834"/>
    </source>
</evidence>
<dbReference type="AlphaFoldDB" id="A0A9E6XVE2"/>
<dbReference type="Proteomes" id="UP001162834">
    <property type="component" value="Chromosome"/>
</dbReference>
<organism evidence="1 2">
    <name type="scientific">Capillimicrobium parvum</name>
    <dbReference type="NCBI Taxonomy" id="2884022"/>
    <lineage>
        <taxon>Bacteria</taxon>
        <taxon>Bacillati</taxon>
        <taxon>Actinomycetota</taxon>
        <taxon>Thermoleophilia</taxon>
        <taxon>Solirubrobacterales</taxon>
        <taxon>Capillimicrobiaceae</taxon>
        <taxon>Capillimicrobium</taxon>
    </lineage>
</organism>
<dbReference type="EMBL" id="CP087164">
    <property type="protein sequence ID" value="UGS35126.1"/>
    <property type="molecule type" value="Genomic_DNA"/>
</dbReference>
<keyword evidence="2" id="KW-1185">Reference proteome</keyword>
<accession>A0A9E6XVE2</accession>
<sequence>MLETGGIYIVEDLHTSYEPGFAGTDDLPFVELLKVAVDHLNLRGDRAKDFRKRQSRAFAACVTQIDTMEFVRRACIIRKRG</sequence>
<dbReference type="KEGG" id="sbae:DSM104329_01511"/>
<protein>
    <submittedName>
        <fullName evidence="1">Uncharacterized protein</fullName>
    </submittedName>
</protein>
<name>A0A9E6XVE2_9ACTN</name>
<gene>
    <name evidence="1" type="ORF">DSM104329_01511</name>
</gene>
<dbReference type="InterPro" id="IPR029063">
    <property type="entry name" value="SAM-dependent_MTases_sf"/>
</dbReference>
<reference evidence="1" key="1">
    <citation type="journal article" date="2022" name="Int. J. Syst. Evol. Microbiol.">
        <title>Pseudomonas aegrilactucae sp. nov. and Pseudomonas morbosilactucae sp. nov., pathogens causing bacterial rot of lettuce in Japan.</title>
        <authorList>
            <person name="Sawada H."/>
            <person name="Fujikawa T."/>
            <person name="Satou M."/>
        </authorList>
    </citation>
    <scope>NUCLEOTIDE SEQUENCE</scope>
    <source>
        <strain evidence="1">0166_1</strain>
    </source>
</reference>
<proteinExistence type="predicted"/>
<dbReference type="Gene3D" id="3.40.50.150">
    <property type="entry name" value="Vaccinia Virus protein VP39"/>
    <property type="match status" value="1"/>
</dbReference>
<evidence type="ECO:0000313" key="1">
    <source>
        <dbReference type="EMBL" id="UGS35126.1"/>
    </source>
</evidence>